<proteinExistence type="predicted"/>
<evidence type="ECO:0000256" key="3">
    <source>
        <dbReference type="ARBA" id="ARBA00022989"/>
    </source>
</evidence>
<comment type="caution">
    <text evidence="6">The sequence shown here is derived from an EMBL/GenBank/DDBJ whole genome shotgun (WGS) entry which is preliminary data.</text>
</comment>
<accession>A0ABT0BRK0</accession>
<sequence length="71" mass="7803">MNGEFAIYGIFLPTLLVFGAIASVCTLALMRLADRFGFYRFVAYRALVDLALYVIVFGAVTFLAPLFGFAP</sequence>
<evidence type="ECO:0000256" key="5">
    <source>
        <dbReference type="SAM" id="Phobius"/>
    </source>
</evidence>
<keyword evidence="7" id="KW-1185">Reference proteome</keyword>
<organism evidence="6 7">
    <name type="scientific">Novosphingobium beihaiensis</name>
    <dbReference type="NCBI Taxonomy" id="2930389"/>
    <lineage>
        <taxon>Bacteria</taxon>
        <taxon>Pseudomonadati</taxon>
        <taxon>Pseudomonadota</taxon>
        <taxon>Alphaproteobacteria</taxon>
        <taxon>Sphingomonadales</taxon>
        <taxon>Sphingomonadaceae</taxon>
        <taxon>Novosphingobium</taxon>
    </lineage>
</organism>
<keyword evidence="1" id="KW-1003">Cell membrane</keyword>
<name>A0ABT0BRK0_9SPHN</name>
<evidence type="ECO:0000313" key="6">
    <source>
        <dbReference type="EMBL" id="MCJ2187678.1"/>
    </source>
</evidence>
<evidence type="ECO:0000256" key="1">
    <source>
        <dbReference type="ARBA" id="ARBA00022475"/>
    </source>
</evidence>
<dbReference type="InterPro" id="IPR012451">
    <property type="entry name" value="DUF1656"/>
</dbReference>
<dbReference type="EMBL" id="JALHLG010000016">
    <property type="protein sequence ID" value="MCJ2187678.1"/>
    <property type="molecule type" value="Genomic_DNA"/>
</dbReference>
<evidence type="ECO:0000313" key="7">
    <source>
        <dbReference type="Proteomes" id="UP001202281"/>
    </source>
</evidence>
<evidence type="ECO:0000256" key="2">
    <source>
        <dbReference type="ARBA" id="ARBA00022692"/>
    </source>
</evidence>
<protein>
    <submittedName>
        <fullName evidence="6">DUF1656 domain-containing protein</fullName>
    </submittedName>
</protein>
<evidence type="ECO:0000256" key="4">
    <source>
        <dbReference type="ARBA" id="ARBA00023136"/>
    </source>
</evidence>
<gene>
    <name evidence="6" type="ORF">MTR66_12730</name>
</gene>
<dbReference type="Pfam" id="PF07869">
    <property type="entry name" value="DUF1656"/>
    <property type="match status" value="1"/>
</dbReference>
<keyword evidence="3 5" id="KW-1133">Transmembrane helix</keyword>
<keyword evidence="2 5" id="KW-0812">Transmembrane</keyword>
<dbReference type="Proteomes" id="UP001202281">
    <property type="component" value="Unassembled WGS sequence"/>
</dbReference>
<dbReference type="RefSeq" id="WP_243921593.1">
    <property type="nucleotide sequence ID" value="NZ_JALHLG010000016.1"/>
</dbReference>
<feature type="transmembrane region" description="Helical" evidence="5">
    <location>
        <begin position="50"/>
        <end position="70"/>
    </location>
</feature>
<feature type="transmembrane region" description="Helical" evidence="5">
    <location>
        <begin position="6"/>
        <end position="29"/>
    </location>
</feature>
<reference evidence="6 7" key="1">
    <citation type="submission" date="2022-04" db="EMBL/GenBank/DDBJ databases">
        <title>Identification of a novel bacterium isolated from mangrove sediments.</title>
        <authorList>
            <person name="Pan X."/>
        </authorList>
    </citation>
    <scope>NUCLEOTIDE SEQUENCE [LARGE SCALE GENOMIC DNA]</scope>
    <source>
        <strain evidence="6 7">B2638</strain>
    </source>
</reference>
<keyword evidence="4 5" id="KW-0472">Membrane</keyword>